<comment type="cofactor">
    <cofactor evidence="2">
        <name>Mg(2+)</name>
        <dbReference type="ChEBI" id="CHEBI:18420"/>
    </cofactor>
</comment>
<evidence type="ECO:0000313" key="24">
    <source>
        <dbReference type="Ensembl" id="ENSUMAP00000015138"/>
    </source>
</evidence>
<comment type="cofactor">
    <cofactor evidence="1">
        <name>Mn(2+)</name>
        <dbReference type="ChEBI" id="CHEBI:29035"/>
    </cofactor>
</comment>
<evidence type="ECO:0000256" key="14">
    <source>
        <dbReference type="ARBA" id="ARBA00023209"/>
    </source>
</evidence>
<organism evidence="24">
    <name type="scientific">Ursus maritimus</name>
    <name type="common">Polar bear</name>
    <name type="synonym">Thalarctos maritimus</name>
    <dbReference type="NCBI Taxonomy" id="29073"/>
    <lineage>
        <taxon>Eukaryota</taxon>
        <taxon>Metazoa</taxon>
        <taxon>Chordata</taxon>
        <taxon>Craniata</taxon>
        <taxon>Vertebrata</taxon>
        <taxon>Euteleostomi</taxon>
        <taxon>Mammalia</taxon>
        <taxon>Eutheria</taxon>
        <taxon>Laurasiatheria</taxon>
        <taxon>Carnivora</taxon>
        <taxon>Caniformia</taxon>
        <taxon>Ursidae</taxon>
        <taxon>Ursus</taxon>
    </lineage>
</organism>
<feature type="compositionally biased region" description="Low complexity" evidence="22">
    <location>
        <begin position="219"/>
        <end position="241"/>
    </location>
</feature>
<reference evidence="24" key="1">
    <citation type="submission" date="2019-03" db="UniProtKB">
        <authorList>
            <consortium name="Ensembl"/>
        </authorList>
    </citation>
    <scope>IDENTIFICATION</scope>
</reference>
<keyword evidence="14" id="KW-0594">Phospholipid biosynthesis</keyword>
<evidence type="ECO:0000256" key="21">
    <source>
        <dbReference type="RuleBase" id="RU003750"/>
    </source>
</evidence>
<dbReference type="GO" id="GO:0005794">
    <property type="term" value="C:Golgi apparatus"/>
    <property type="evidence" value="ECO:0007669"/>
    <property type="project" value="TreeGrafter"/>
</dbReference>
<dbReference type="EC" id="2.7.8.11" evidence="5"/>
<evidence type="ECO:0000256" key="3">
    <source>
        <dbReference type="ARBA" id="ARBA00004141"/>
    </source>
</evidence>
<evidence type="ECO:0000256" key="20">
    <source>
        <dbReference type="ARBA" id="ARBA00079946"/>
    </source>
</evidence>
<dbReference type="GO" id="GO:0006661">
    <property type="term" value="P:phosphatidylinositol biosynthetic process"/>
    <property type="evidence" value="ECO:0007669"/>
    <property type="project" value="Ensembl"/>
</dbReference>
<evidence type="ECO:0000256" key="23">
    <source>
        <dbReference type="SAM" id="Phobius"/>
    </source>
</evidence>
<evidence type="ECO:0000256" key="22">
    <source>
        <dbReference type="SAM" id="MobiDB-lite"/>
    </source>
</evidence>
<keyword evidence="12" id="KW-0443">Lipid metabolism</keyword>
<keyword evidence="15" id="KW-0464">Manganese</keyword>
<evidence type="ECO:0000256" key="18">
    <source>
        <dbReference type="ARBA" id="ARBA00057387"/>
    </source>
</evidence>
<keyword evidence="11 23" id="KW-1133">Transmembrane helix</keyword>
<keyword evidence="10" id="KW-0460">Magnesium</keyword>
<keyword evidence="8 23" id="KW-0812">Transmembrane</keyword>
<proteinExistence type="inferred from homology"/>
<feature type="transmembrane region" description="Helical" evidence="23">
    <location>
        <begin position="6"/>
        <end position="29"/>
    </location>
</feature>
<evidence type="ECO:0000256" key="4">
    <source>
        <dbReference type="ARBA" id="ARBA00010441"/>
    </source>
</evidence>
<dbReference type="InterPro" id="IPR000462">
    <property type="entry name" value="CDP-OH_P_trans"/>
</dbReference>
<dbReference type="PANTHER" id="PTHR15362:SF4">
    <property type="entry name" value="CDP-DIACYLGLYCEROL--INOSITOL 3-PHOSPHATIDYLTRANSFERASE"/>
    <property type="match status" value="1"/>
</dbReference>
<dbReference type="Ensembl" id="ENSUMAT00000017931.1">
    <property type="protein sequence ID" value="ENSUMAP00000015138.1"/>
    <property type="gene ID" value="ENSUMAG00000011146.1"/>
</dbReference>
<evidence type="ECO:0000256" key="2">
    <source>
        <dbReference type="ARBA" id="ARBA00001946"/>
    </source>
</evidence>
<comment type="catalytic activity">
    <reaction evidence="17">
        <text>a CDP-1,2-diacyl-sn-glycerol + myo-inositol = a 1,2-diacyl-sn-glycero-3-phospho-(1D-myo-inositol) + CMP + H(+)</text>
        <dbReference type="Rhea" id="RHEA:11580"/>
        <dbReference type="ChEBI" id="CHEBI:15378"/>
        <dbReference type="ChEBI" id="CHEBI:17268"/>
        <dbReference type="ChEBI" id="CHEBI:57880"/>
        <dbReference type="ChEBI" id="CHEBI:58332"/>
        <dbReference type="ChEBI" id="CHEBI:60377"/>
        <dbReference type="EC" id="2.7.8.11"/>
    </reaction>
    <physiologicalReaction direction="left-to-right" evidence="17">
        <dbReference type="Rhea" id="RHEA:11581"/>
    </physiologicalReaction>
    <physiologicalReaction direction="right-to-left" evidence="17">
        <dbReference type="Rhea" id="RHEA:11582"/>
    </physiologicalReaction>
</comment>
<evidence type="ECO:0000256" key="6">
    <source>
        <dbReference type="ARBA" id="ARBA00022516"/>
    </source>
</evidence>
<keyword evidence="13 23" id="KW-0472">Membrane</keyword>
<accession>A0A452U381</accession>
<dbReference type="InterPro" id="IPR048254">
    <property type="entry name" value="CDP_ALCOHOL_P_TRANSF_CS"/>
</dbReference>
<dbReference type="Gene3D" id="1.20.120.1760">
    <property type="match status" value="1"/>
</dbReference>
<dbReference type="Pfam" id="PF01066">
    <property type="entry name" value="CDP-OH_P_transf"/>
    <property type="match status" value="1"/>
</dbReference>
<dbReference type="GO" id="GO:0016020">
    <property type="term" value="C:membrane"/>
    <property type="evidence" value="ECO:0007669"/>
    <property type="project" value="UniProtKB-SubCell"/>
</dbReference>
<gene>
    <name evidence="24" type="primary">CDIPT</name>
</gene>
<feature type="region of interest" description="Disordered" evidence="22">
    <location>
        <begin position="218"/>
        <end position="273"/>
    </location>
</feature>
<feature type="compositionally biased region" description="Pro residues" evidence="22">
    <location>
        <begin position="263"/>
        <end position="273"/>
    </location>
</feature>
<keyword evidence="6" id="KW-0444">Lipid biosynthesis</keyword>
<evidence type="ECO:0000256" key="15">
    <source>
        <dbReference type="ARBA" id="ARBA00023211"/>
    </source>
</evidence>
<protein>
    <recommendedName>
        <fullName evidence="19">CDP-diacylglycerol--inositol 3-phosphatidyltransferase</fullName>
        <ecNumber evidence="5">2.7.8.11</ecNumber>
    </recommendedName>
    <alternativeName>
        <fullName evidence="20">Phosphatidylinositol synthase</fullName>
    </alternativeName>
</protein>
<evidence type="ECO:0000256" key="7">
    <source>
        <dbReference type="ARBA" id="ARBA00022679"/>
    </source>
</evidence>
<evidence type="ECO:0000256" key="17">
    <source>
        <dbReference type="ARBA" id="ARBA00050836"/>
    </source>
</evidence>
<evidence type="ECO:0000256" key="8">
    <source>
        <dbReference type="ARBA" id="ARBA00022692"/>
    </source>
</evidence>
<evidence type="ECO:0000256" key="19">
    <source>
        <dbReference type="ARBA" id="ARBA00070582"/>
    </source>
</evidence>
<dbReference type="InterPro" id="IPR043130">
    <property type="entry name" value="CDP-OH_PTrfase_TM_dom"/>
</dbReference>
<dbReference type="GeneTree" id="ENSGT00940000154169"/>
<dbReference type="FunFam" id="1.20.120.1760:FF:000003">
    <property type="entry name" value="CDP-diacylglycerol--inositol 3-phosphatidyltransferase"/>
    <property type="match status" value="1"/>
</dbReference>
<evidence type="ECO:0000256" key="1">
    <source>
        <dbReference type="ARBA" id="ARBA00001936"/>
    </source>
</evidence>
<comment type="similarity">
    <text evidence="4 21">Belongs to the CDP-alcohol phosphatidyltransferase class-I family.</text>
</comment>
<dbReference type="AlphaFoldDB" id="A0A452U381"/>
<dbReference type="GO" id="GO:0046872">
    <property type="term" value="F:metal ion binding"/>
    <property type="evidence" value="ECO:0007669"/>
    <property type="project" value="UniProtKB-KW"/>
</dbReference>
<evidence type="ECO:0000256" key="16">
    <source>
        <dbReference type="ARBA" id="ARBA00023264"/>
    </source>
</evidence>
<dbReference type="PANTHER" id="PTHR15362">
    <property type="entry name" value="PHOSPHATIDYLINOSITOL SYNTHASE"/>
    <property type="match status" value="1"/>
</dbReference>
<dbReference type="PROSITE" id="PS00379">
    <property type="entry name" value="CDP_ALCOHOL_P_TRANSF"/>
    <property type="match status" value="1"/>
</dbReference>
<keyword evidence="7 21" id="KW-0808">Transferase</keyword>
<evidence type="ECO:0000256" key="5">
    <source>
        <dbReference type="ARBA" id="ARBA00013212"/>
    </source>
</evidence>
<sequence>MPGENIFLFVPNLIGYARIVFAIVSFYFMPCCPLTASSFYLLSGLLDAFDGHAARALNQGTRFGAMLDMLTDRCSTMCLLVNLALLYPRATLLFQLSMSLDVASHWLHLHSSVVRGSESHKMIDLSGNPVLRIYYTSRPALFTLCAGNELFYCLLYLFHFSEGPLGRRRGAGQKGGRRSWPAPGDGGLGLLSLTCIPLSLYRSCSLPQLALLVSSEWASGSPPRSRRSSLSSVSSTWSLPPATWLPWMRPTEPGRSDPRTSSPWPPTCPGESR</sequence>
<dbReference type="GO" id="GO:0003881">
    <property type="term" value="F:CDP-diacylglycerol-inositol 3-phosphatidyltransferase activity"/>
    <property type="evidence" value="ECO:0007669"/>
    <property type="project" value="UniProtKB-EC"/>
</dbReference>
<evidence type="ECO:0000256" key="10">
    <source>
        <dbReference type="ARBA" id="ARBA00022842"/>
    </source>
</evidence>
<comment type="function">
    <text evidence="18">Catalyzes the biosynthesis of phosphatidylinositol (PtdIns) as well as PtdIns:inositol exchange reaction. May thus act to reduce an excessive cellular PtdIns content. The exchange activity is due to the reverse reaction of PtdIns synthase and is dependent on CMP, which is tightly bound to the enzyme.</text>
</comment>
<keyword evidence="16" id="KW-1208">Phospholipid metabolism</keyword>
<evidence type="ECO:0000256" key="13">
    <source>
        <dbReference type="ARBA" id="ARBA00023136"/>
    </source>
</evidence>
<evidence type="ECO:0000256" key="11">
    <source>
        <dbReference type="ARBA" id="ARBA00022989"/>
    </source>
</evidence>
<evidence type="ECO:0000256" key="9">
    <source>
        <dbReference type="ARBA" id="ARBA00022723"/>
    </source>
</evidence>
<comment type="subcellular location">
    <subcellularLocation>
        <location evidence="3">Membrane</location>
        <topology evidence="3">Multi-pass membrane protein</topology>
    </subcellularLocation>
</comment>
<evidence type="ECO:0000256" key="12">
    <source>
        <dbReference type="ARBA" id="ARBA00023098"/>
    </source>
</evidence>
<keyword evidence="9" id="KW-0479">Metal-binding</keyword>
<name>A0A452U381_URSMA</name>